<dbReference type="InterPro" id="IPR013783">
    <property type="entry name" value="Ig-like_fold"/>
</dbReference>
<dbReference type="EMBL" id="CAJOBR010091482">
    <property type="protein sequence ID" value="CAF5141534.1"/>
    <property type="molecule type" value="Genomic_DNA"/>
</dbReference>
<dbReference type="Proteomes" id="UP000663848">
    <property type="component" value="Unassembled WGS sequence"/>
</dbReference>
<name>A0A822GAS9_9BILA</name>
<dbReference type="EMBL" id="CAJOBP010078849">
    <property type="protein sequence ID" value="CAF4907753.1"/>
    <property type="molecule type" value="Genomic_DNA"/>
</dbReference>
<dbReference type="Proteomes" id="UP000663873">
    <property type="component" value="Unassembled WGS sequence"/>
</dbReference>
<evidence type="ECO:0000313" key="5">
    <source>
        <dbReference type="Proteomes" id="UP000663873"/>
    </source>
</evidence>
<reference evidence="3" key="1">
    <citation type="submission" date="2021-02" db="EMBL/GenBank/DDBJ databases">
        <authorList>
            <person name="Nowell W R."/>
        </authorList>
    </citation>
    <scope>NUCLEOTIDE SEQUENCE</scope>
</reference>
<evidence type="ECO:0000313" key="2">
    <source>
        <dbReference type="EMBL" id="CAF4907753.1"/>
    </source>
</evidence>
<evidence type="ECO:0000313" key="4">
    <source>
        <dbReference type="Proteomes" id="UP000663848"/>
    </source>
</evidence>
<evidence type="ECO:0000313" key="3">
    <source>
        <dbReference type="EMBL" id="CAF5141534.1"/>
    </source>
</evidence>
<dbReference type="SUPFAM" id="SSF81296">
    <property type="entry name" value="E set domains"/>
    <property type="match status" value="1"/>
</dbReference>
<sequence length="81" mass="8099">FNTSSVSVTICNQACQSVSVISNTQLTCVTPSASASSTDRACSLTVTVGSLSQSVSYIYQANLTATITSISPTRGGTGGGT</sequence>
<gene>
    <name evidence="3" type="ORF">QYT958_LOCUS47732</name>
    <name evidence="2" type="ORF">UJA718_LOCUS45827</name>
</gene>
<dbReference type="AlphaFoldDB" id="A0A822GAS9"/>
<dbReference type="InterPro" id="IPR002909">
    <property type="entry name" value="IPT_dom"/>
</dbReference>
<feature type="non-terminal residue" evidence="3">
    <location>
        <position position="1"/>
    </location>
</feature>
<feature type="non-terminal residue" evidence="3">
    <location>
        <position position="81"/>
    </location>
</feature>
<dbReference type="Pfam" id="PF01833">
    <property type="entry name" value="TIG"/>
    <property type="match status" value="1"/>
</dbReference>
<feature type="domain" description="IPT/TIG" evidence="1">
    <location>
        <begin position="2"/>
        <end position="57"/>
    </location>
</feature>
<dbReference type="InterPro" id="IPR014756">
    <property type="entry name" value="Ig_E-set"/>
</dbReference>
<accession>A0A822GAS9</accession>
<organism evidence="3 4">
    <name type="scientific">Rotaria socialis</name>
    <dbReference type="NCBI Taxonomy" id="392032"/>
    <lineage>
        <taxon>Eukaryota</taxon>
        <taxon>Metazoa</taxon>
        <taxon>Spiralia</taxon>
        <taxon>Gnathifera</taxon>
        <taxon>Rotifera</taxon>
        <taxon>Eurotatoria</taxon>
        <taxon>Bdelloidea</taxon>
        <taxon>Philodinida</taxon>
        <taxon>Philodinidae</taxon>
        <taxon>Rotaria</taxon>
    </lineage>
</organism>
<keyword evidence="5" id="KW-1185">Reference proteome</keyword>
<protein>
    <recommendedName>
        <fullName evidence="1">IPT/TIG domain-containing protein</fullName>
    </recommendedName>
</protein>
<dbReference type="Gene3D" id="2.60.40.10">
    <property type="entry name" value="Immunoglobulins"/>
    <property type="match status" value="1"/>
</dbReference>
<proteinExistence type="predicted"/>
<evidence type="ECO:0000259" key="1">
    <source>
        <dbReference type="Pfam" id="PF01833"/>
    </source>
</evidence>
<comment type="caution">
    <text evidence="3">The sequence shown here is derived from an EMBL/GenBank/DDBJ whole genome shotgun (WGS) entry which is preliminary data.</text>
</comment>